<comment type="similarity">
    <text evidence="1">Belongs to the class-II pyridoxal-phosphate-dependent aminotransferase family. Histidinol-phosphate aminotransferase subfamily.</text>
</comment>
<dbReference type="EC" id="2.6.1.9" evidence="6"/>
<dbReference type="PANTHER" id="PTHR43643:SF3">
    <property type="entry name" value="HISTIDINOL-PHOSPHATE AMINOTRANSFERASE"/>
    <property type="match status" value="1"/>
</dbReference>
<keyword evidence="2 6" id="KW-0032">Aminotransferase</keyword>
<evidence type="ECO:0000313" key="6">
    <source>
        <dbReference type="EMBL" id="ETW97852.1"/>
    </source>
</evidence>
<protein>
    <submittedName>
        <fullName evidence="6">Histidinol-phosphate aminotransferase</fullName>
        <ecNumber evidence="6">2.6.1.9</ecNumber>
    </submittedName>
</protein>
<dbReference type="Pfam" id="PF00155">
    <property type="entry name" value="Aminotran_1_2"/>
    <property type="match status" value="1"/>
</dbReference>
<dbReference type="EMBL" id="AZHW01000610">
    <property type="protein sequence ID" value="ETW97852.1"/>
    <property type="molecule type" value="Genomic_DNA"/>
</dbReference>
<dbReference type="InterPro" id="IPR050106">
    <property type="entry name" value="HistidinolP_aminotransfase"/>
</dbReference>
<dbReference type="SUPFAM" id="SSF53383">
    <property type="entry name" value="PLP-dependent transferases"/>
    <property type="match status" value="1"/>
</dbReference>
<reference evidence="6 7" key="1">
    <citation type="journal article" date="2014" name="Nature">
        <title>An environmental bacterial taxon with a large and distinct metabolic repertoire.</title>
        <authorList>
            <person name="Wilson M.C."/>
            <person name="Mori T."/>
            <person name="Ruckert C."/>
            <person name="Uria A.R."/>
            <person name="Helf M.J."/>
            <person name="Takada K."/>
            <person name="Gernert C."/>
            <person name="Steffens U.A."/>
            <person name="Heycke N."/>
            <person name="Schmitt S."/>
            <person name="Rinke C."/>
            <person name="Helfrich E.J."/>
            <person name="Brachmann A.O."/>
            <person name="Gurgui C."/>
            <person name="Wakimoto T."/>
            <person name="Kracht M."/>
            <person name="Crusemann M."/>
            <person name="Hentschel U."/>
            <person name="Abe I."/>
            <person name="Matsunaga S."/>
            <person name="Kalinowski J."/>
            <person name="Takeyama H."/>
            <person name="Piel J."/>
        </authorList>
    </citation>
    <scope>NUCLEOTIDE SEQUENCE [LARGE SCALE GENOMIC DNA]</scope>
    <source>
        <strain evidence="7">TSY1</strain>
    </source>
</reference>
<name>W4LIQ9_ENTF1</name>
<dbReference type="InterPro" id="IPR015422">
    <property type="entry name" value="PyrdxlP-dep_Trfase_small"/>
</dbReference>
<evidence type="ECO:0000256" key="1">
    <source>
        <dbReference type="ARBA" id="ARBA00007970"/>
    </source>
</evidence>
<dbReference type="Gene3D" id="3.90.1150.10">
    <property type="entry name" value="Aspartate Aminotransferase, domain 1"/>
    <property type="match status" value="1"/>
</dbReference>
<dbReference type="CDD" id="cd00609">
    <property type="entry name" value="AAT_like"/>
    <property type="match status" value="1"/>
</dbReference>
<dbReference type="GO" id="GO:0030170">
    <property type="term" value="F:pyridoxal phosphate binding"/>
    <property type="evidence" value="ECO:0007669"/>
    <property type="project" value="InterPro"/>
</dbReference>
<dbReference type="InterPro" id="IPR004839">
    <property type="entry name" value="Aminotransferase_I/II_large"/>
</dbReference>
<proteinExistence type="inferred from homology"/>
<dbReference type="PANTHER" id="PTHR43643">
    <property type="entry name" value="HISTIDINOL-PHOSPHATE AMINOTRANSFERASE 2"/>
    <property type="match status" value="1"/>
</dbReference>
<keyword evidence="7" id="KW-1185">Reference proteome</keyword>
<evidence type="ECO:0000256" key="4">
    <source>
        <dbReference type="ARBA" id="ARBA00022898"/>
    </source>
</evidence>
<keyword evidence="4" id="KW-0663">Pyridoxal phosphate</keyword>
<dbReference type="InterPro" id="IPR015424">
    <property type="entry name" value="PyrdxlP-dep_Trfase"/>
</dbReference>
<evidence type="ECO:0000259" key="5">
    <source>
        <dbReference type="Pfam" id="PF00155"/>
    </source>
</evidence>
<dbReference type="AlphaFoldDB" id="W4LIQ9"/>
<dbReference type="InterPro" id="IPR015421">
    <property type="entry name" value="PyrdxlP-dep_Trfase_major"/>
</dbReference>
<evidence type="ECO:0000313" key="7">
    <source>
        <dbReference type="Proteomes" id="UP000019141"/>
    </source>
</evidence>
<evidence type="ECO:0000256" key="3">
    <source>
        <dbReference type="ARBA" id="ARBA00022679"/>
    </source>
</evidence>
<dbReference type="Proteomes" id="UP000019141">
    <property type="component" value="Unassembled WGS sequence"/>
</dbReference>
<dbReference type="GO" id="GO:0004400">
    <property type="term" value="F:histidinol-phosphate transaminase activity"/>
    <property type="evidence" value="ECO:0007669"/>
    <property type="project" value="UniProtKB-EC"/>
</dbReference>
<feature type="domain" description="Aminotransferase class I/classII large" evidence="5">
    <location>
        <begin position="39"/>
        <end position="356"/>
    </location>
</feature>
<gene>
    <name evidence="6" type="ORF">ETSY1_21080</name>
</gene>
<evidence type="ECO:0000256" key="2">
    <source>
        <dbReference type="ARBA" id="ARBA00022576"/>
    </source>
</evidence>
<dbReference type="Gene3D" id="3.40.640.10">
    <property type="entry name" value="Type I PLP-dependent aspartate aminotransferase-like (Major domain)"/>
    <property type="match status" value="1"/>
</dbReference>
<sequence>MNRNHVKLTPLVESLPATIPFVGPEALERMRGNQPFDLRMGANESAFGVSPLAAEAMRKAIERSAWYGDPEGYELREAVAALHGVSMDEVCLAGGIDELLGLTVRMFVEPGEPVVTSLGAYPTFNYHVEGYGAALHRVPYRDDHIDLQALTETAHQLQAKLVFLANPDNPMGTWHDADAVQTFIQALPPCTTLILDEAYIEFAPSSTHIPIDPNQPQVIRMRTFSKAHGMAGMRIGYAIAHRDLIVGYNKIRNHFGLTRVSLTGALASLQDTDFITHVASQVDIGRREYYALAEHLGLASIPSATNFVAIDLGENGDRARAALKALEGHGVFVRMPGVAPMDRCIRVTVGLPEERARFAEVFATVLKTL</sequence>
<dbReference type="NCBIfam" id="NF006014">
    <property type="entry name" value="PRK08153.1"/>
    <property type="match status" value="1"/>
</dbReference>
<comment type="caution">
    <text evidence="6">The sequence shown here is derived from an EMBL/GenBank/DDBJ whole genome shotgun (WGS) entry which is preliminary data.</text>
</comment>
<keyword evidence="3 6" id="KW-0808">Transferase</keyword>
<dbReference type="HOGENOM" id="CLU_017584_3_3_7"/>
<organism evidence="6 7">
    <name type="scientific">Entotheonella factor</name>
    <dbReference type="NCBI Taxonomy" id="1429438"/>
    <lineage>
        <taxon>Bacteria</taxon>
        <taxon>Pseudomonadati</taxon>
        <taxon>Nitrospinota/Tectimicrobiota group</taxon>
        <taxon>Candidatus Tectimicrobiota</taxon>
        <taxon>Candidatus Entotheonellia</taxon>
        <taxon>Candidatus Entotheonellales</taxon>
        <taxon>Candidatus Entotheonellaceae</taxon>
        <taxon>Candidatus Entotheonella</taxon>
    </lineage>
</organism>
<accession>W4LIQ9</accession>